<evidence type="ECO:0000313" key="1">
    <source>
        <dbReference type="EMBL" id="GAH15266.1"/>
    </source>
</evidence>
<sequence>MLKKGYNKEDAKFYITFNFGKEKGIELTLEELKSAIEEFKDGKDNFKRVYD</sequence>
<organism evidence="1">
    <name type="scientific">marine sediment metagenome</name>
    <dbReference type="NCBI Taxonomy" id="412755"/>
    <lineage>
        <taxon>unclassified sequences</taxon>
        <taxon>metagenomes</taxon>
        <taxon>ecological metagenomes</taxon>
    </lineage>
</organism>
<reference evidence="1" key="1">
    <citation type="journal article" date="2014" name="Front. Microbiol.">
        <title>High frequency of phylogenetically diverse reductive dehalogenase-homologous genes in deep subseafloor sedimentary metagenomes.</title>
        <authorList>
            <person name="Kawai M."/>
            <person name="Futagami T."/>
            <person name="Toyoda A."/>
            <person name="Takaki Y."/>
            <person name="Nishi S."/>
            <person name="Hori S."/>
            <person name="Arai W."/>
            <person name="Tsubouchi T."/>
            <person name="Morono Y."/>
            <person name="Uchiyama I."/>
            <person name="Ito T."/>
            <person name="Fujiyama A."/>
            <person name="Inagaki F."/>
            <person name="Takami H."/>
        </authorList>
    </citation>
    <scope>NUCLEOTIDE SEQUENCE</scope>
    <source>
        <strain evidence="1">Expedition CK06-06</strain>
    </source>
</reference>
<gene>
    <name evidence="1" type="ORF">S01H4_52799</name>
</gene>
<proteinExistence type="predicted"/>
<accession>X1D3D0</accession>
<name>X1D3D0_9ZZZZ</name>
<protein>
    <submittedName>
        <fullName evidence="1">Uncharacterized protein</fullName>
    </submittedName>
</protein>
<dbReference type="AlphaFoldDB" id="X1D3D0"/>
<dbReference type="EMBL" id="BART01030203">
    <property type="protein sequence ID" value="GAH15266.1"/>
    <property type="molecule type" value="Genomic_DNA"/>
</dbReference>
<comment type="caution">
    <text evidence="1">The sequence shown here is derived from an EMBL/GenBank/DDBJ whole genome shotgun (WGS) entry which is preliminary data.</text>
</comment>